<dbReference type="RefSeq" id="WP_189070458.1">
    <property type="nucleotide sequence ID" value="NZ_BMPE01000019.1"/>
</dbReference>
<dbReference type="Pfam" id="PF17957">
    <property type="entry name" value="Big_7"/>
    <property type="match status" value="1"/>
</dbReference>
<dbReference type="EMBL" id="BMPE01000019">
    <property type="protein sequence ID" value="GGL14776.1"/>
    <property type="molecule type" value="Genomic_DNA"/>
</dbReference>
<organism evidence="2 3">
    <name type="scientific">Deinococcus radiotolerans</name>
    <dbReference type="NCBI Taxonomy" id="1309407"/>
    <lineage>
        <taxon>Bacteria</taxon>
        <taxon>Thermotogati</taxon>
        <taxon>Deinococcota</taxon>
        <taxon>Deinococci</taxon>
        <taxon>Deinococcales</taxon>
        <taxon>Deinococcaceae</taxon>
        <taxon>Deinococcus</taxon>
    </lineage>
</organism>
<dbReference type="Proteomes" id="UP000604341">
    <property type="component" value="Unassembled WGS sequence"/>
</dbReference>
<dbReference type="Gene3D" id="2.60.40.10">
    <property type="entry name" value="Immunoglobulins"/>
    <property type="match status" value="1"/>
</dbReference>
<accession>A0ABQ2FPU1</accession>
<proteinExistence type="predicted"/>
<evidence type="ECO:0000256" key="1">
    <source>
        <dbReference type="SAM" id="SignalP"/>
    </source>
</evidence>
<name>A0ABQ2FPU1_9DEIO</name>
<feature type="signal peptide" evidence="1">
    <location>
        <begin position="1"/>
        <end position="21"/>
    </location>
</feature>
<reference evidence="3" key="1">
    <citation type="journal article" date="2019" name="Int. J. Syst. Evol. Microbiol.">
        <title>The Global Catalogue of Microorganisms (GCM) 10K type strain sequencing project: providing services to taxonomists for standard genome sequencing and annotation.</title>
        <authorList>
            <consortium name="The Broad Institute Genomics Platform"/>
            <consortium name="The Broad Institute Genome Sequencing Center for Infectious Disease"/>
            <person name="Wu L."/>
            <person name="Ma J."/>
        </authorList>
    </citation>
    <scope>NUCLEOTIDE SEQUENCE [LARGE SCALE GENOMIC DNA]</scope>
    <source>
        <strain evidence="3">JCM 19173</strain>
    </source>
</reference>
<evidence type="ECO:0000313" key="3">
    <source>
        <dbReference type="Proteomes" id="UP000604341"/>
    </source>
</evidence>
<evidence type="ECO:0000313" key="2">
    <source>
        <dbReference type="EMBL" id="GGL14776.1"/>
    </source>
</evidence>
<dbReference type="InterPro" id="IPR013783">
    <property type="entry name" value="Ig-like_fold"/>
</dbReference>
<dbReference type="PROSITE" id="PS51257">
    <property type="entry name" value="PROKAR_LIPOPROTEIN"/>
    <property type="match status" value="1"/>
</dbReference>
<feature type="chain" id="PRO_5045944297" evidence="1">
    <location>
        <begin position="22"/>
        <end position="128"/>
    </location>
</feature>
<comment type="caution">
    <text evidence="2">The sequence shown here is derived from an EMBL/GenBank/DDBJ whole genome shotgun (WGS) entry which is preliminary data.</text>
</comment>
<gene>
    <name evidence="2" type="ORF">GCM10010844_37000</name>
</gene>
<keyword evidence="3" id="KW-1185">Reference proteome</keyword>
<keyword evidence="1" id="KW-0732">Signal</keyword>
<protein>
    <submittedName>
        <fullName evidence="2">Uncharacterized protein</fullName>
    </submittedName>
</protein>
<sequence length="128" mass="13919">MRAFLLSALIAVLATSCGGPATPSTTSQSTDSHIDVTAPKVTMVMNPQTLREKGNVFFRLSTQDNVAVSRVVLIIDGQTFVDDPTAYNSYAKYFEAGSNGEHTVTVRVYDLAQNVTEQTQNFNVRIGQ</sequence>